<keyword evidence="1" id="KW-0479">Metal-binding</keyword>
<keyword evidence="1" id="KW-0106">Calcium</keyword>
<dbReference type="AlphaFoldDB" id="A0AAD4N2C8"/>
<dbReference type="Pfam" id="PF06079">
    <property type="entry name" value="Apyrase"/>
    <property type="match status" value="1"/>
</dbReference>
<feature type="binding site" evidence="1">
    <location>
        <position position="242"/>
    </location>
    <ligand>
        <name>Ca(2+)</name>
        <dbReference type="ChEBI" id="CHEBI:29108"/>
    </ligand>
</feature>
<feature type="binding site" evidence="1">
    <location>
        <position position="195"/>
    </location>
    <ligand>
        <name>Ca(2+)</name>
        <dbReference type="ChEBI" id="CHEBI:29108"/>
    </ligand>
</feature>
<gene>
    <name evidence="2" type="ORF">DdX_09282</name>
</gene>
<sequence>MSILEFVPMSFNIENSIRYDDQIAVKFTFGNRLFLTMDFEVNPWKYHANWLIGLCCDLCELMVLRTTGWALVILIPVIQMEVQGSKRWPKTSGSIDHYLSQDHRNRKLRGVNPPKRLSTIKTERGRKVISFMTIADMDSHLLDNSGKYWRSPSARGTIKYNYDKASNNIHFEVKMFETIEYKGQMGYGNRGMELSELKVFYGRLYAVCDRTGILFWLHGRVQIPWTIYADGNGIFEKPFKTEWMLIKDGKLYTGGYGKEWTDDDGEVAKNTGKNPQYVKIIDRNGRVKHVNWRRKYLALRRRVGISSDVQSGYLVHESAQWSRIHKKFFFLPRKVSHEPYDDKIDEKKGGHILLSANPSFTRIDKVNIYSDGKPPNKSRGFSSFQFIPETNDEVIVALKTVERDGRPLESYITIFNIHGKVYVRDTKIGGDHKFEGIEFIDWQHGYWNQKSQKKH</sequence>
<evidence type="ECO:0000313" key="3">
    <source>
        <dbReference type="Proteomes" id="UP001201812"/>
    </source>
</evidence>
<comment type="cofactor">
    <cofactor evidence="1">
        <name>Ca(2+)</name>
        <dbReference type="ChEBI" id="CHEBI:29108"/>
    </cofactor>
</comment>
<feature type="binding site" evidence="1">
    <location>
        <position position="317"/>
    </location>
    <ligand>
        <name>Ca(2+)</name>
        <dbReference type="ChEBI" id="CHEBI:29108"/>
    </ligand>
</feature>
<dbReference type="EMBL" id="JAKKPZ010000016">
    <property type="protein sequence ID" value="KAI1713208.1"/>
    <property type="molecule type" value="Genomic_DNA"/>
</dbReference>
<name>A0AAD4N2C8_9BILA</name>
<comment type="caution">
    <text evidence="2">The sequence shown here is derived from an EMBL/GenBank/DDBJ whole genome shotgun (WGS) entry which is preliminary data.</text>
</comment>
<dbReference type="SUPFAM" id="SSF101887">
    <property type="entry name" value="Apyrase"/>
    <property type="match status" value="1"/>
</dbReference>
<dbReference type="InterPro" id="IPR036258">
    <property type="entry name" value="Apyrase_sf"/>
</dbReference>
<evidence type="ECO:0000256" key="1">
    <source>
        <dbReference type="PIRSR" id="PIRSR609283-1"/>
    </source>
</evidence>
<dbReference type="PANTHER" id="PTHR13023">
    <property type="entry name" value="APYRASE"/>
    <property type="match status" value="1"/>
</dbReference>
<accession>A0AAD4N2C8</accession>
<dbReference type="GO" id="GO:0045134">
    <property type="term" value="F:UDP phosphatase activity"/>
    <property type="evidence" value="ECO:0007669"/>
    <property type="project" value="TreeGrafter"/>
</dbReference>
<feature type="binding site" evidence="1">
    <location>
        <position position="382"/>
    </location>
    <ligand>
        <name>Ca(2+)</name>
        <dbReference type="ChEBI" id="CHEBI:29108"/>
    </ligand>
</feature>
<protein>
    <submittedName>
        <fullName evidence="2">Apyrase domain-containing protein</fullName>
    </submittedName>
</protein>
<dbReference type="GO" id="GO:0030166">
    <property type="term" value="P:proteoglycan biosynthetic process"/>
    <property type="evidence" value="ECO:0007669"/>
    <property type="project" value="TreeGrafter"/>
</dbReference>
<evidence type="ECO:0000313" key="2">
    <source>
        <dbReference type="EMBL" id="KAI1713208.1"/>
    </source>
</evidence>
<dbReference type="GO" id="GO:0005509">
    <property type="term" value="F:calcium ion binding"/>
    <property type="evidence" value="ECO:0007669"/>
    <property type="project" value="InterPro"/>
</dbReference>
<keyword evidence="3" id="KW-1185">Reference proteome</keyword>
<organism evidence="2 3">
    <name type="scientific">Ditylenchus destructor</name>
    <dbReference type="NCBI Taxonomy" id="166010"/>
    <lineage>
        <taxon>Eukaryota</taxon>
        <taxon>Metazoa</taxon>
        <taxon>Ecdysozoa</taxon>
        <taxon>Nematoda</taxon>
        <taxon>Chromadorea</taxon>
        <taxon>Rhabditida</taxon>
        <taxon>Tylenchina</taxon>
        <taxon>Tylenchomorpha</taxon>
        <taxon>Sphaerularioidea</taxon>
        <taxon>Anguinidae</taxon>
        <taxon>Anguininae</taxon>
        <taxon>Ditylenchus</taxon>
    </lineage>
</organism>
<feature type="binding site" evidence="1">
    <location>
        <position position="435"/>
    </location>
    <ligand>
        <name>Ca(2+)</name>
        <dbReference type="ChEBI" id="CHEBI:29108"/>
    </ligand>
</feature>
<reference evidence="2" key="1">
    <citation type="submission" date="2022-01" db="EMBL/GenBank/DDBJ databases">
        <title>Genome Sequence Resource for Two Populations of Ditylenchus destructor, the Migratory Endoparasitic Phytonematode.</title>
        <authorList>
            <person name="Zhang H."/>
            <person name="Lin R."/>
            <person name="Xie B."/>
        </authorList>
    </citation>
    <scope>NUCLEOTIDE SEQUENCE</scope>
    <source>
        <strain evidence="2">BazhouSP</strain>
    </source>
</reference>
<proteinExistence type="predicted"/>
<dbReference type="Proteomes" id="UP001201812">
    <property type="component" value="Unassembled WGS sequence"/>
</dbReference>
<dbReference type="InterPro" id="IPR009283">
    <property type="entry name" value="Apyrase"/>
</dbReference>
<dbReference type="PANTHER" id="PTHR13023:SF2">
    <property type="entry name" value="SOLUBLE CALCIUM-ACTIVATED NUCLEOTIDASE 1"/>
    <property type="match status" value="1"/>
</dbReference>
<dbReference type="Gene3D" id="2.120.10.100">
    <property type="entry name" value="Apyrase"/>
    <property type="match status" value="1"/>
</dbReference>
<dbReference type="GO" id="GO:0004382">
    <property type="term" value="F:GDP phosphatase activity"/>
    <property type="evidence" value="ECO:0007669"/>
    <property type="project" value="TreeGrafter"/>
</dbReference>
<feature type="binding site" evidence="1">
    <location>
        <position position="196"/>
    </location>
    <ligand>
        <name>Ca(2+)</name>
        <dbReference type="ChEBI" id="CHEBI:29108"/>
    </ligand>
</feature>